<dbReference type="GO" id="GO:0006012">
    <property type="term" value="P:galactose metabolic process"/>
    <property type="evidence" value="ECO:0007669"/>
    <property type="project" value="InterPro"/>
</dbReference>
<dbReference type="GO" id="GO:0003974">
    <property type="term" value="F:UDP-N-acetylglucosamine 4-epimerase activity"/>
    <property type="evidence" value="ECO:0007669"/>
    <property type="project" value="UniProtKB-EC"/>
</dbReference>
<dbReference type="FunFam" id="3.30.559.10:FF:000002">
    <property type="entry name" value="carnitine O-palmitoyltransferase 1, liver isoform"/>
    <property type="match status" value="1"/>
</dbReference>
<dbReference type="AlphaFoldDB" id="A0AA36BZF0"/>
<dbReference type="GO" id="GO:0016020">
    <property type="term" value="C:membrane"/>
    <property type="evidence" value="ECO:0007669"/>
    <property type="project" value="UniProtKB-SubCell"/>
</dbReference>
<dbReference type="EC" id="5.1.3.7" evidence="5"/>
<dbReference type="InterPro" id="IPR000542">
    <property type="entry name" value="Carn_acyl_trans"/>
</dbReference>
<keyword evidence="8" id="KW-0276">Fatty acid metabolism</keyword>
<evidence type="ECO:0000256" key="14">
    <source>
        <dbReference type="PIRSR" id="PIRSR600542-1"/>
    </source>
</evidence>
<dbReference type="Gene3D" id="3.90.25.10">
    <property type="entry name" value="UDP-galactose 4-epimerase, domain 1"/>
    <property type="match status" value="1"/>
</dbReference>
<keyword evidence="6" id="KW-0808">Transferase</keyword>
<evidence type="ECO:0000256" key="12">
    <source>
        <dbReference type="ARBA" id="ARBA00023315"/>
    </source>
</evidence>
<accession>A0AA36BZF0</accession>
<organism evidence="18 19">
    <name type="scientific">Octopus vulgaris</name>
    <name type="common">Common octopus</name>
    <dbReference type="NCBI Taxonomy" id="6645"/>
    <lineage>
        <taxon>Eukaryota</taxon>
        <taxon>Metazoa</taxon>
        <taxon>Spiralia</taxon>
        <taxon>Lophotrochozoa</taxon>
        <taxon>Mollusca</taxon>
        <taxon>Cephalopoda</taxon>
        <taxon>Coleoidea</taxon>
        <taxon>Octopodiformes</taxon>
        <taxon>Octopoda</taxon>
        <taxon>Incirrata</taxon>
        <taxon>Octopodidae</taxon>
        <taxon>Octopus</taxon>
    </lineage>
</organism>
<dbReference type="InterPro" id="IPR042231">
    <property type="entry name" value="Cho/carn_acyl_trans_2"/>
</dbReference>
<dbReference type="GO" id="GO:0004095">
    <property type="term" value="F:carnitine O-palmitoyltransferase activity"/>
    <property type="evidence" value="ECO:0007669"/>
    <property type="project" value="TreeGrafter"/>
</dbReference>
<evidence type="ECO:0000256" key="15">
    <source>
        <dbReference type="SAM" id="Phobius"/>
    </source>
</evidence>
<dbReference type="GO" id="GO:0003978">
    <property type="term" value="F:UDP-glucose 4-epimerase activity"/>
    <property type="evidence" value="ECO:0007669"/>
    <property type="project" value="InterPro"/>
</dbReference>
<evidence type="ECO:0000256" key="2">
    <source>
        <dbReference type="ARBA" id="ARBA00002760"/>
    </source>
</evidence>
<dbReference type="Gene3D" id="3.30.559.70">
    <property type="entry name" value="Choline/Carnitine o-acyltransferase, domain 2"/>
    <property type="match status" value="1"/>
</dbReference>
<comment type="function">
    <text evidence="2">Catalyzes two distinct but analogous reactions: the reversible epimerization of UDP-glucose to UDP-galactose and the reversible epimerization of UDP-N-acetylglucosamine to UDP-N-acetylgalactosamine. The reaction with UDP-Gal plays a critical role in the Leloir pathway of galactose catabolism in which galactose is converted to the glycolytic intermediate glucose 6-phosphate. It contributes to the catabolism of dietary galactose and enables the endogenous biosynthesis of both UDP-Gal and UDP-GalNAc when exogenous sources are limited. Both UDP-sugar interconversions are important in the synthesis of glycoproteins and glycolipids.</text>
</comment>
<comment type="subcellular location">
    <subcellularLocation>
        <location evidence="3">Membrane</location>
        <topology evidence="3">Multi-pass membrane protein</topology>
    </subcellularLocation>
</comment>
<keyword evidence="10" id="KW-0443">Lipid metabolism</keyword>
<dbReference type="SUPFAM" id="SSF52777">
    <property type="entry name" value="CoA-dependent acyltransferases"/>
    <property type="match status" value="2"/>
</dbReference>
<dbReference type="Pfam" id="PF16363">
    <property type="entry name" value="GDP_Man_Dehyd"/>
    <property type="match status" value="1"/>
</dbReference>
<dbReference type="Gene3D" id="3.30.559.10">
    <property type="entry name" value="Chloramphenicol acetyltransferase-like domain"/>
    <property type="match status" value="1"/>
</dbReference>
<comment type="catalytic activity">
    <reaction evidence="1">
        <text>UDP-N-acetyl-alpha-D-glucosamine = UDP-N-acetyl-alpha-D-galactosamine</text>
        <dbReference type="Rhea" id="RHEA:20517"/>
        <dbReference type="ChEBI" id="CHEBI:57705"/>
        <dbReference type="ChEBI" id="CHEBI:67138"/>
        <dbReference type="EC" id="5.1.3.7"/>
    </reaction>
</comment>
<comment type="similarity">
    <text evidence="4">Belongs to the carnitine/choline acetyltransferase family.</text>
</comment>
<dbReference type="NCBIfam" id="NF007956">
    <property type="entry name" value="PRK10675.1"/>
    <property type="match status" value="1"/>
</dbReference>
<protein>
    <recommendedName>
        <fullName evidence="13">UDP-N-acetylglucosamine 4-epimerase</fullName>
        <ecNumber evidence="5">5.1.3.7</ecNumber>
    </recommendedName>
    <alternativeName>
        <fullName evidence="13">UDP-N-acetylglucosamine 4-epimerase</fullName>
    </alternativeName>
</protein>
<evidence type="ECO:0000256" key="11">
    <source>
        <dbReference type="ARBA" id="ARBA00023136"/>
    </source>
</evidence>
<dbReference type="PANTHER" id="PTHR22589">
    <property type="entry name" value="CARNITINE O-ACYLTRANSFERASE"/>
    <property type="match status" value="1"/>
</dbReference>
<feature type="transmembrane region" description="Helical" evidence="15">
    <location>
        <begin position="42"/>
        <end position="59"/>
    </location>
</feature>
<dbReference type="InterPro" id="IPR036291">
    <property type="entry name" value="NAD(P)-bd_dom_sf"/>
</dbReference>
<dbReference type="EMBL" id="OX597841">
    <property type="protein sequence ID" value="CAI9742963.1"/>
    <property type="molecule type" value="Genomic_DNA"/>
</dbReference>
<sequence>MVGLLTLLLAQDSHTSLPSSLLWRLADYLNLPTDLNYGLSELILALIVGVFFFIVQLYFRRYLLRLLLSYRGWMYEMPRSQGLQTKSWGMLVRLVSGHSPLLYNCQQSLPRLPVPALNDTLDKFIKSIIPLYGEDSDKVRDLREQAKKFAQYPGPKLQQILVLKSWWTPNWVTDWWEKYIYLMGRNPLAINSNYYTLDHSVWKPTEKQVVRAAATLHELMVFKQKLDREEIKPLLIRNTIPICMSQYERLFATTRIPGEEIDTLVHTESSKHIVILRRGLIYKLNMYDMDGKLLSAASLQKQLEWIVDHADQNQNSYSEAAKSIPAFTGIERKTWAKVRETFFSDGINKESLQTIETAIFFVTLETLSAETIMERACYLMQGDGRSLWFDKSLNFIYFANGRMGLNCEHSYADAPVVGHCQEYVMTNEAMYPLYKDGELVDGDPHFKQGKLKPPSLLQWDFPDSFNPEVKMACSISQKNLENIDLCVRVHNAFGKGFIKTAKVSPDAFIQSALQLTYYTYYGKLALTYESSMTRLYLLGRTETVRSLTSELARFVRAMHDNNVTKEEKISLLQKSCAIHQGLYRDAMNGKGVDRHLFGLYVLSKGMGYDCDFLKDALLMPWTLSTSQQPQQQIASSPQCDLPQFDSMLGPGGGFGPVSDDGYGISYMVAGNRKIFFHISSKRSAKETDSSKFMDLLFQSMDDMKKLFDPPSPTGGRRLTVISSRLLITSTGFLRTCTRGIFSVTKVIKMSQCVLVTGGAGYIGSHTVVELLNAGYEVVIIDNLVNSSLESIKRVEEITKKSIRCYNVDLLDKMGLKSVFSKHKFFCVIHLAALKAVGESCELPLLYYQNNVGGALNLLEVMTEFEVFRIVVSSSATVYGVPQELPLTESHPTGSCINPYGQTKYFIEVILTDIAKADSRWNAIILRYFNPVGAHKSGRIGENPNGTPNNLMPFIAQVAVGKQKGVKVYGNDYDTPDGTGVRDYIHIVDLASGHVSAVEKVKEDCGLKVYNLGTGCGYSVLQMIKAFKEASGKEIPYKIVERRKGDTASCYADPSLAAKELKWKAVRDLKEMCADLWLWQSMNPDGLLIRSRLLWILCPGAKCEYINRRWHQPNEEVLLQWIL</sequence>
<keyword evidence="9 15" id="KW-1133">Transmembrane helix</keyword>
<feature type="active site" description="Proton acceptor" evidence="14">
    <location>
        <position position="409"/>
    </location>
</feature>
<evidence type="ECO:0000259" key="16">
    <source>
        <dbReference type="Pfam" id="PF00755"/>
    </source>
</evidence>
<name>A0AA36BZF0_OCTVU</name>
<dbReference type="InterPro" id="IPR023213">
    <property type="entry name" value="CAT-like_dom_sf"/>
</dbReference>
<dbReference type="InterPro" id="IPR039551">
    <property type="entry name" value="Cho/carn_acyl_trans"/>
</dbReference>
<dbReference type="Gene3D" id="3.40.50.720">
    <property type="entry name" value="NAD(P)-binding Rossmann-like Domain"/>
    <property type="match status" value="1"/>
</dbReference>
<dbReference type="SUPFAM" id="SSF51735">
    <property type="entry name" value="NAD(P)-binding Rossmann-fold domains"/>
    <property type="match status" value="1"/>
</dbReference>
<keyword evidence="19" id="KW-1185">Reference proteome</keyword>
<evidence type="ECO:0000256" key="10">
    <source>
        <dbReference type="ARBA" id="ARBA00023098"/>
    </source>
</evidence>
<proteinExistence type="inferred from homology"/>
<dbReference type="GO" id="GO:0009437">
    <property type="term" value="P:carnitine metabolic process"/>
    <property type="evidence" value="ECO:0007669"/>
    <property type="project" value="TreeGrafter"/>
</dbReference>
<dbReference type="CDD" id="cd05247">
    <property type="entry name" value="UDP_G4E_1_SDR_e"/>
    <property type="match status" value="1"/>
</dbReference>
<feature type="domain" description="Choline/carnitine acyltransferase" evidence="16">
    <location>
        <begin position="112"/>
        <end position="696"/>
    </location>
</feature>
<keyword evidence="11 15" id="KW-0472">Membrane</keyword>
<evidence type="ECO:0000256" key="9">
    <source>
        <dbReference type="ARBA" id="ARBA00022989"/>
    </source>
</evidence>
<dbReference type="PANTHER" id="PTHR22589:SF112">
    <property type="entry name" value="CHOLINE_CARNITINE ACYLTRANSFERASE DOMAIN-CONTAINING PROTEIN"/>
    <property type="match status" value="1"/>
</dbReference>
<keyword evidence="12" id="KW-0012">Acyltransferase</keyword>
<reference evidence="18" key="1">
    <citation type="submission" date="2023-08" db="EMBL/GenBank/DDBJ databases">
        <authorList>
            <person name="Alioto T."/>
            <person name="Alioto T."/>
            <person name="Gomez Garrido J."/>
        </authorList>
    </citation>
    <scope>NUCLEOTIDE SEQUENCE</scope>
</reference>
<evidence type="ECO:0000256" key="1">
    <source>
        <dbReference type="ARBA" id="ARBA00000014"/>
    </source>
</evidence>
<feature type="domain" description="NAD(P)-binding" evidence="17">
    <location>
        <begin position="754"/>
        <end position="1074"/>
    </location>
</feature>
<dbReference type="GO" id="GO:0005739">
    <property type="term" value="C:mitochondrion"/>
    <property type="evidence" value="ECO:0007669"/>
    <property type="project" value="TreeGrafter"/>
</dbReference>
<gene>
    <name evidence="18" type="ORF">OCTVUL_1B029989</name>
</gene>
<evidence type="ECO:0000256" key="6">
    <source>
        <dbReference type="ARBA" id="ARBA00022679"/>
    </source>
</evidence>
<evidence type="ECO:0000256" key="8">
    <source>
        <dbReference type="ARBA" id="ARBA00022832"/>
    </source>
</evidence>
<dbReference type="InterPro" id="IPR005886">
    <property type="entry name" value="UDP_G4E"/>
</dbReference>
<dbReference type="NCBIfam" id="TIGR01179">
    <property type="entry name" value="galE"/>
    <property type="match status" value="1"/>
</dbReference>
<evidence type="ECO:0000256" key="7">
    <source>
        <dbReference type="ARBA" id="ARBA00022692"/>
    </source>
</evidence>
<evidence type="ECO:0000313" key="18">
    <source>
        <dbReference type="EMBL" id="CAI9742963.1"/>
    </source>
</evidence>
<evidence type="ECO:0000313" key="19">
    <source>
        <dbReference type="Proteomes" id="UP001162480"/>
    </source>
</evidence>
<evidence type="ECO:0000256" key="5">
    <source>
        <dbReference type="ARBA" id="ARBA00013175"/>
    </source>
</evidence>
<dbReference type="InterPro" id="IPR016040">
    <property type="entry name" value="NAD(P)-bd_dom"/>
</dbReference>
<evidence type="ECO:0000256" key="3">
    <source>
        <dbReference type="ARBA" id="ARBA00004141"/>
    </source>
</evidence>
<evidence type="ECO:0000256" key="4">
    <source>
        <dbReference type="ARBA" id="ARBA00005232"/>
    </source>
</evidence>
<evidence type="ECO:0000256" key="13">
    <source>
        <dbReference type="ARBA" id="ARBA00031827"/>
    </source>
</evidence>
<keyword evidence="7 15" id="KW-0812">Transmembrane</keyword>
<dbReference type="Pfam" id="PF00755">
    <property type="entry name" value="Carn_acyltransf"/>
    <property type="match status" value="1"/>
</dbReference>
<dbReference type="GO" id="GO:0006631">
    <property type="term" value="P:fatty acid metabolic process"/>
    <property type="evidence" value="ECO:0007669"/>
    <property type="project" value="UniProtKB-KW"/>
</dbReference>
<evidence type="ECO:0000259" key="17">
    <source>
        <dbReference type="Pfam" id="PF16363"/>
    </source>
</evidence>
<dbReference type="Proteomes" id="UP001162480">
    <property type="component" value="Chromosome 28"/>
</dbReference>